<evidence type="ECO:0000313" key="2">
    <source>
        <dbReference type="EMBL" id="WFD43275.1"/>
    </source>
</evidence>
<dbReference type="AlphaFoldDB" id="A0AAF0JE75"/>
<keyword evidence="3" id="KW-1185">Reference proteome</keyword>
<feature type="compositionally biased region" description="Basic and acidic residues" evidence="1">
    <location>
        <begin position="76"/>
        <end position="89"/>
    </location>
</feature>
<protein>
    <submittedName>
        <fullName evidence="2">Uncharacterized protein</fullName>
    </submittedName>
</protein>
<evidence type="ECO:0000256" key="1">
    <source>
        <dbReference type="SAM" id="MobiDB-lite"/>
    </source>
</evidence>
<sequence>MAQGFKPLKRNVPEISKKKKKSNTSSPKVGKRIAPKKHAALQEVAQKRRDTAQSTSRIEQEMAGRAAKGPLSIMRKVADQADKTAKPKP</sequence>
<feature type="compositionally biased region" description="Basic residues" evidence="1">
    <location>
        <begin position="29"/>
        <end position="39"/>
    </location>
</feature>
<gene>
    <name evidence="2" type="ORF">MPSI1_001936</name>
</gene>
<evidence type="ECO:0000313" key="3">
    <source>
        <dbReference type="Proteomes" id="UP001214628"/>
    </source>
</evidence>
<dbReference type="Pfam" id="PF09495">
    <property type="entry name" value="DUF2462"/>
    <property type="match status" value="1"/>
</dbReference>
<dbReference type="InterPro" id="IPR019034">
    <property type="entry name" value="UPF0390"/>
</dbReference>
<accession>A0AAF0JE75</accession>
<reference evidence="2" key="1">
    <citation type="submission" date="2023-02" db="EMBL/GenBank/DDBJ databases">
        <title>Mating type loci evolution in Malassezia.</title>
        <authorList>
            <person name="Coelho M.A."/>
        </authorList>
    </citation>
    <scope>NUCLEOTIDE SEQUENCE</scope>
    <source>
        <strain evidence="2">CBS 14136</strain>
    </source>
</reference>
<proteinExistence type="predicted"/>
<name>A0AAF0JE75_9BASI</name>
<organism evidence="2 3">
    <name type="scientific">Malassezia psittaci</name>
    <dbReference type="NCBI Taxonomy" id="1821823"/>
    <lineage>
        <taxon>Eukaryota</taxon>
        <taxon>Fungi</taxon>
        <taxon>Dikarya</taxon>
        <taxon>Basidiomycota</taxon>
        <taxon>Ustilaginomycotina</taxon>
        <taxon>Malasseziomycetes</taxon>
        <taxon>Malasseziales</taxon>
        <taxon>Malasseziaceae</taxon>
        <taxon>Malassezia</taxon>
    </lineage>
</organism>
<dbReference type="EMBL" id="CP118376">
    <property type="protein sequence ID" value="WFD43275.1"/>
    <property type="molecule type" value="Genomic_DNA"/>
</dbReference>
<feature type="region of interest" description="Disordered" evidence="1">
    <location>
        <begin position="1"/>
        <end position="89"/>
    </location>
</feature>
<dbReference type="Proteomes" id="UP001214628">
    <property type="component" value="Chromosome 2"/>
</dbReference>